<dbReference type="EMBL" id="MLJW01000006">
    <property type="protein sequence ID" value="OIR16783.1"/>
    <property type="molecule type" value="Genomic_DNA"/>
</dbReference>
<dbReference type="GO" id="GO:0061630">
    <property type="term" value="F:ubiquitin protein ligase activity"/>
    <property type="evidence" value="ECO:0007669"/>
    <property type="project" value="TreeGrafter"/>
</dbReference>
<dbReference type="InterPro" id="IPR011990">
    <property type="entry name" value="TPR-like_helical_dom_sf"/>
</dbReference>
<dbReference type="InterPro" id="IPR003961">
    <property type="entry name" value="FN3_dom"/>
</dbReference>
<dbReference type="PROSITE" id="PS50293">
    <property type="entry name" value="TPR_REGION"/>
    <property type="match status" value="1"/>
</dbReference>
<dbReference type="GO" id="GO:0000209">
    <property type="term" value="P:protein polyubiquitination"/>
    <property type="evidence" value="ECO:0007669"/>
    <property type="project" value="TreeGrafter"/>
</dbReference>
<dbReference type="SMART" id="SM00028">
    <property type="entry name" value="TPR"/>
    <property type="match status" value="3"/>
</dbReference>
<dbReference type="InterPro" id="IPR036116">
    <property type="entry name" value="FN3_sf"/>
</dbReference>
<dbReference type="InterPro" id="IPR001258">
    <property type="entry name" value="NHL_repeat"/>
</dbReference>
<dbReference type="AlphaFoldDB" id="A0A1J5T7D6"/>
<feature type="domain" description="Fibronectin type-III" evidence="2">
    <location>
        <begin position="593"/>
        <end position="689"/>
    </location>
</feature>
<dbReference type="SMART" id="SM00060">
    <property type="entry name" value="FN3"/>
    <property type="match status" value="2"/>
</dbReference>
<dbReference type="Gene3D" id="3.10.620.30">
    <property type="match status" value="1"/>
</dbReference>
<dbReference type="SUPFAM" id="SSF48452">
    <property type="entry name" value="TPR-like"/>
    <property type="match status" value="1"/>
</dbReference>
<dbReference type="InterPro" id="IPR011042">
    <property type="entry name" value="6-blade_b-propeller_TolB-like"/>
</dbReference>
<dbReference type="SUPFAM" id="SSF63825">
    <property type="entry name" value="YWTD domain"/>
    <property type="match status" value="1"/>
</dbReference>
<reference evidence="3" key="1">
    <citation type="submission" date="2016-10" db="EMBL/GenBank/DDBJ databases">
        <title>Sequence of Gallionella enrichment culture.</title>
        <authorList>
            <person name="Poehlein A."/>
            <person name="Muehling M."/>
            <person name="Daniel R."/>
        </authorList>
    </citation>
    <scope>NUCLEOTIDE SEQUENCE</scope>
</reference>
<gene>
    <name evidence="3" type="primary">bepA_5</name>
    <name evidence="3" type="ORF">GALL_26020</name>
</gene>
<evidence type="ECO:0000259" key="2">
    <source>
        <dbReference type="PROSITE" id="PS50853"/>
    </source>
</evidence>
<evidence type="ECO:0000256" key="1">
    <source>
        <dbReference type="ARBA" id="ARBA00022737"/>
    </source>
</evidence>
<sequence length="1256" mass="136151">MDWIEDMRNISIVISLLLLSFAAHAADTGAATTNGFSKADFRGELAAPKLRKLLGVGGDRLFTAKQDGPVEVLDKDGKTLMTLASKSGDIELTRKPEAAAVAGGTIYVVDSKLNQVVMYDLATGKYLGRFGSKAGGNLASDVALDEPQGIAVHEGVVYVADTGNGRIQMFGINGVFLSTLALSQAASGAAEKDKAWKLGEPADIALDVQGRIYVRDADDRSIKIYGANGAYVRSLPKSGKPVALGVAEDGIYVADESSFTILKYDFDANLMYTFGSGGEGKAQFKNLSGMAVDRSQQVFVGDARKSLIDAFAVEAGKPLDLLPRTAGRASVKWLSSIPVEAGALAGDGKDTFYAVGKDRKSLQVIRKGALAGEIKLDNMQLSAVTVDKAGAIWVLDRKGARGAKLDETGKVLLSFGSEGSKAGQFDNPSAIAVSSSGMVFVADRSNHNVQIFRADGVFLNALNGENSGKLREPVAMAFDQHDNLYILDAARDSVLAYSANGQSAGEFGKTKEGGSLLSRPVALIAANDEVMVLDGNQVKVFSPKGQLLHSFGAKGSGAGAFDDPVAMAYGGGSGFAVSDNGNKRVQMLASLCKPEAPQQLEAQGKVHSVELHWAAATAACIKQYRIYRSGSESGGFVPVGTSPNNQFVDQDLDAGAHYYYRVGAETDAGFEGATSAAAGAVPTKFVPPVLAAVQVTTTPWQVKLNWAATDAKYFSAYRIYQKEGDSYTKIGEVTQPEFIKDGLTPETGYTYYVSTASSDGTESEKLAVEAATQVFNRPPLEIEVVQLRDVFSNSYKIYERDGIGRIKLINNTNKSMERLKVTFQLRDFMDFPTETKLDKLLPGQSQEVPLKAVFNNSILTLTEDTSVQAMIEASYFENGKRVTFSKNPTVNIYDKHRLTWDDRDRYAAFVTPKDPPVLNIVRSVVTQFKETKDQAQLSAAVFDMLGVYGMTYIPDPSNPYQVSSGKVDTVDYVQFPRETLERKSGDCDDLVALYSAALESMGINTRVLEVPGHMFMMFDSGIAADQDGYTMDNMYVIYQDHLWIPVETTLLGSAFVKAWEKGAATYYKWKDKDMTVLDVHTSWETYKPASLPDSNQKQGDISRTEIEKKFPGDHMSVLKISSQTKTRRYLAAIKKNPSDVDAHLQMGIILAKAGDRDEAMKYFDKVLALDPKNAAAMNNRGNIFMIQDKHQEAQKAYLAATQLAPKDAKVWVNLARAYKAGNDVKKAKAAFVKAQSLDPAVKEEHRALELELLNAI</sequence>
<dbReference type="Pfam" id="PF01436">
    <property type="entry name" value="NHL"/>
    <property type="match status" value="2"/>
</dbReference>
<dbReference type="SUPFAM" id="SSF49265">
    <property type="entry name" value="Fibronectin type III"/>
    <property type="match status" value="1"/>
</dbReference>
<dbReference type="PANTHER" id="PTHR24104">
    <property type="entry name" value="E3 UBIQUITIN-PROTEIN LIGASE NHLRC1-RELATED"/>
    <property type="match status" value="1"/>
</dbReference>
<dbReference type="Pfam" id="PF13432">
    <property type="entry name" value="TPR_16"/>
    <property type="match status" value="1"/>
</dbReference>
<organism evidence="3">
    <name type="scientific">mine drainage metagenome</name>
    <dbReference type="NCBI Taxonomy" id="410659"/>
    <lineage>
        <taxon>unclassified sequences</taxon>
        <taxon>metagenomes</taxon>
        <taxon>ecological metagenomes</taxon>
    </lineage>
</organism>
<accession>A0A1J5T7D6</accession>
<dbReference type="Gene3D" id="2.60.40.10">
    <property type="entry name" value="Immunoglobulins"/>
    <property type="match status" value="2"/>
</dbReference>
<evidence type="ECO:0000313" key="3">
    <source>
        <dbReference type="EMBL" id="OIR16783.1"/>
    </source>
</evidence>
<dbReference type="InterPro" id="IPR013783">
    <property type="entry name" value="Ig-like_fold"/>
</dbReference>
<name>A0A1J5T7D6_9ZZZZ</name>
<dbReference type="PROSITE" id="PS51125">
    <property type="entry name" value="NHL"/>
    <property type="match status" value="1"/>
</dbReference>
<dbReference type="PROSITE" id="PS50005">
    <property type="entry name" value="TPR"/>
    <property type="match status" value="3"/>
</dbReference>
<dbReference type="InterPro" id="IPR050952">
    <property type="entry name" value="TRIM-NHL_E3_ligases"/>
</dbReference>
<proteinExistence type="predicted"/>
<protein>
    <submittedName>
        <fullName evidence="3">Beta-barrel assembly-enhancing protease</fullName>
    </submittedName>
</protein>
<dbReference type="Gene3D" id="2.120.10.30">
    <property type="entry name" value="TolB, C-terminal domain"/>
    <property type="match status" value="3"/>
</dbReference>
<dbReference type="CDD" id="cd05819">
    <property type="entry name" value="NHL"/>
    <property type="match status" value="2"/>
</dbReference>
<comment type="caution">
    <text evidence="3">The sequence shown here is derived from an EMBL/GenBank/DDBJ whole genome shotgun (WGS) entry which is preliminary data.</text>
</comment>
<dbReference type="InterPro" id="IPR019734">
    <property type="entry name" value="TPR_rpt"/>
</dbReference>
<keyword evidence="3" id="KW-0378">Hydrolase</keyword>
<dbReference type="SUPFAM" id="SSF101898">
    <property type="entry name" value="NHL repeat"/>
    <property type="match status" value="1"/>
</dbReference>
<dbReference type="GO" id="GO:0008233">
    <property type="term" value="F:peptidase activity"/>
    <property type="evidence" value="ECO:0007669"/>
    <property type="project" value="UniProtKB-KW"/>
</dbReference>
<dbReference type="PROSITE" id="PS50853">
    <property type="entry name" value="FN3"/>
    <property type="match status" value="1"/>
</dbReference>
<keyword evidence="1" id="KW-0677">Repeat</keyword>
<keyword evidence="3" id="KW-0645">Protease</keyword>
<dbReference type="PANTHER" id="PTHR24104:SF47">
    <property type="entry name" value="E3 UBIQUITIN-PROTEIN LIGASE NHLRC1"/>
    <property type="match status" value="1"/>
</dbReference>
<dbReference type="Gene3D" id="1.25.40.10">
    <property type="entry name" value="Tetratricopeptide repeat domain"/>
    <property type="match status" value="1"/>
</dbReference>
<dbReference type="GO" id="GO:0043161">
    <property type="term" value="P:proteasome-mediated ubiquitin-dependent protein catabolic process"/>
    <property type="evidence" value="ECO:0007669"/>
    <property type="project" value="TreeGrafter"/>
</dbReference>